<dbReference type="InterPro" id="IPR020843">
    <property type="entry name" value="ER"/>
</dbReference>
<dbReference type="InterPro" id="IPR011032">
    <property type="entry name" value="GroES-like_sf"/>
</dbReference>
<dbReference type="Gene3D" id="3.90.180.10">
    <property type="entry name" value="Medium-chain alcohol dehydrogenases, catalytic domain"/>
    <property type="match status" value="1"/>
</dbReference>
<evidence type="ECO:0000313" key="7">
    <source>
        <dbReference type="Proteomes" id="UP000001702"/>
    </source>
</evidence>
<comment type="cofactor">
    <cofactor evidence="1">
        <name>Zn(2+)</name>
        <dbReference type="ChEBI" id="CHEBI:29105"/>
    </cofactor>
</comment>
<evidence type="ECO:0000259" key="5">
    <source>
        <dbReference type="SMART" id="SM00829"/>
    </source>
</evidence>
<dbReference type="InterPro" id="IPR029752">
    <property type="entry name" value="D-isomer_DH_CS1"/>
</dbReference>
<dbReference type="CDD" id="cd05283">
    <property type="entry name" value="CAD1"/>
    <property type="match status" value="1"/>
</dbReference>
<keyword evidence="3" id="KW-0862">Zinc</keyword>
<dbReference type="GO" id="GO:0008106">
    <property type="term" value="F:alcohol dehydrogenase (NADP+) activity"/>
    <property type="evidence" value="ECO:0007669"/>
    <property type="project" value="UniProtKB-ARBA"/>
</dbReference>
<feature type="domain" description="Enoyl reductase (ER)" evidence="5">
    <location>
        <begin position="22"/>
        <end position="356"/>
    </location>
</feature>
<keyword evidence="7" id="KW-1185">Reference proteome</keyword>
<dbReference type="InterPro" id="IPR036291">
    <property type="entry name" value="NAD(P)-bd_dom_sf"/>
</dbReference>
<dbReference type="SUPFAM" id="SSF51735">
    <property type="entry name" value="NAD(P)-binding Rossmann-fold domains"/>
    <property type="match status" value="1"/>
</dbReference>
<dbReference type="PANTHER" id="PTHR42683">
    <property type="entry name" value="ALDEHYDE REDUCTASE"/>
    <property type="match status" value="1"/>
</dbReference>
<dbReference type="Pfam" id="PF08240">
    <property type="entry name" value="ADH_N"/>
    <property type="match status" value="1"/>
</dbReference>
<protein>
    <submittedName>
        <fullName evidence="6">YahK</fullName>
    </submittedName>
</protein>
<dbReference type="Gene3D" id="3.40.50.720">
    <property type="entry name" value="NAD(P)-binding Rossmann-like Domain"/>
    <property type="match status" value="1"/>
</dbReference>
<evidence type="ECO:0000256" key="4">
    <source>
        <dbReference type="ARBA" id="ARBA00023002"/>
    </source>
</evidence>
<organism evidence="6 7">
    <name type="scientific">Pantoea ananatis (strain LMG 20103)</name>
    <dbReference type="NCBI Taxonomy" id="706191"/>
    <lineage>
        <taxon>Bacteria</taxon>
        <taxon>Pseudomonadati</taxon>
        <taxon>Pseudomonadota</taxon>
        <taxon>Gammaproteobacteria</taxon>
        <taxon>Enterobacterales</taxon>
        <taxon>Erwiniaceae</taxon>
        <taxon>Pantoea</taxon>
    </lineage>
</organism>
<dbReference type="HOGENOM" id="CLU_026673_20_2_6"/>
<sequence>MIKKSRHTLTGDTMNITHAYAAQDAKSKLAPFDFKPRELRAHDVQLEVLFCGVCHSDLHQARNEWKNTIFPVVPGHEIVGRVTAVGPETQKYKVGDLVGVGCLVDSCRSCPSCQEGLEQYCENGFVGTYNGEDRLTGAITYGGYSTSMVVDEDFVLRIPANLELAGVAPLLCAGITTYSPLRHWNVGPGKKVGIVGLGGLGHMGVKIAHAMGAHVVLFTTSPSKIEDGKRLGADEVVISKDADQMAQHANSFDFILNTVAAQHDLNPFITLLKRDGNMTLVGAPEHDHPAPQVFNLIFKRRSIAGSLIGGIAETQEMLDFCGEHGITSDIELIAMNQINDAYERMLKSDVKYRFVIDINTLRDESAA</sequence>
<dbReference type="PROSITE" id="PS00065">
    <property type="entry name" value="D_2_HYDROXYACID_DH_1"/>
    <property type="match status" value="1"/>
</dbReference>
<accession>D4GHC2</accession>
<reference evidence="6 7" key="1">
    <citation type="journal article" date="2010" name="J. Bacteriol.">
        <title>Genome sequence of Pantoea ananatis LMG20103, the causative agent of Eucalyptus blight and dieback.</title>
        <authorList>
            <person name="De Maayer P."/>
            <person name="Chan W.Y."/>
            <person name="Venter S.N."/>
            <person name="Toth I.K."/>
            <person name="Birch P.R."/>
            <person name="Joubert F."/>
            <person name="Coutinho T.A."/>
        </authorList>
    </citation>
    <scope>NUCLEOTIDE SEQUENCE [LARGE SCALE GENOMIC DNA]</scope>
    <source>
        <strain evidence="6 7">LMG 20103</strain>
    </source>
</reference>
<dbReference type="GO" id="GO:0046872">
    <property type="term" value="F:metal ion binding"/>
    <property type="evidence" value="ECO:0007669"/>
    <property type="project" value="UniProtKB-KW"/>
</dbReference>
<name>D4GHC2_PANAM</name>
<evidence type="ECO:0000313" key="6">
    <source>
        <dbReference type="EMBL" id="ADD75437.1"/>
    </source>
</evidence>
<dbReference type="InterPro" id="IPR013149">
    <property type="entry name" value="ADH-like_C"/>
</dbReference>
<gene>
    <name evidence="6" type="primary">yahK</name>
    <name evidence="6" type="ordered locus">PANA_0270</name>
</gene>
<evidence type="ECO:0000256" key="1">
    <source>
        <dbReference type="ARBA" id="ARBA00001947"/>
    </source>
</evidence>
<dbReference type="Pfam" id="PF00107">
    <property type="entry name" value="ADH_zinc_N"/>
    <property type="match status" value="1"/>
</dbReference>
<keyword evidence="2" id="KW-0479">Metal-binding</keyword>
<dbReference type="STRING" id="706191.PANA_0270"/>
<evidence type="ECO:0000256" key="2">
    <source>
        <dbReference type="ARBA" id="ARBA00022723"/>
    </source>
</evidence>
<dbReference type="KEGG" id="pam:PANA_0270"/>
<dbReference type="Proteomes" id="UP000001702">
    <property type="component" value="Chromosome"/>
</dbReference>
<keyword evidence="4" id="KW-0560">Oxidoreductase</keyword>
<dbReference type="eggNOG" id="COG1064">
    <property type="taxonomic scope" value="Bacteria"/>
</dbReference>
<proteinExistence type="predicted"/>
<dbReference type="InterPro" id="IPR047109">
    <property type="entry name" value="CAD-like"/>
</dbReference>
<dbReference type="FunFam" id="3.40.50.720:FF:000022">
    <property type="entry name" value="Cinnamyl alcohol dehydrogenase"/>
    <property type="match status" value="1"/>
</dbReference>
<dbReference type="SUPFAM" id="SSF50129">
    <property type="entry name" value="GroES-like"/>
    <property type="match status" value="1"/>
</dbReference>
<dbReference type="SMART" id="SM00829">
    <property type="entry name" value="PKS_ER"/>
    <property type="match status" value="1"/>
</dbReference>
<dbReference type="InterPro" id="IPR013154">
    <property type="entry name" value="ADH-like_N"/>
</dbReference>
<dbReference type="AlphaFoldDB" id="D4GHC2"/>
<evidence type="ECO:0000256" key="3">
    <source>
        <dbReference type="ARBA" id="ARBA00022833"/>
    </source>
</evidence>
<dbReference type="EMBL" id="CP001875">
    <property type="protein sequence ID" value="ADD75437.1"/>
    <property type="molecule type" value="Genomic_DNA"/>
</dbReference>